<keyword evidence="2" id="KW-1185">Reference proteome</keyword>
<dbReference type="PROSITE" id="PS51257">
    <property type="entry name" value="PROKAR_LIPOPROTEIN"/>
    <property type="match status" value="1"/>
</dbReference>
<gene>
    <name evidence="1" type="ORF">ACFPN6_30680</name>
</gene>
<name>A0ABW0DHR1_STRFI</name>
<sequence>MRYKTAVVASALAALVTGCSGGSENDDKPLDQLQAERDARESAVPSLKDVRTCTVLVTGRINTGWRQTTNTDVTEDQLQASRDFDRTYLPGSPEYDSFNQRFQEGLPTITQQITTGGRDREEVLLEQTAEVTEFVKQDCTVAYKR</sequence>
<proteinExistence type="predicted"/>
<accession>A0ABW0DHR1</accession>
<organism evidence="1 2">
    <name type="scientific">Streptomyces fimbriatus</name>
    <dbReference type="NCBI Taxonomy" id="68197"/>
    <lineage>
        <taxon>Bacteria</taxon>
        <taxon>Bacillati</taxon>
        <taxon>Actinomycetota</taxon>
        <taxon>Actinomycetes</taxon>
        <taxon>Kitasatosporales</taxon>
        <taxon>Streptomycetaceae</taxon>
        <taxon>Streptomyces</taxon>
    </lineage>
</organism>
<reference evidence="2" key="1">
    <citation type="journal article" date="2019" name="Int. J. Syst. Evol. Microbiol.">
        <title>The Global Catalogue of Microorganisms (GCM) 10K type strain sequencing project: providing services to taxonomists for standard genome sequencing and annotation.</title>
        <authorList>
            <consortium name="The Broad Institute Genomics Platform"/>
            <consortium name="The Broad Institute Genome Sequencing Center for Infectious Disease"/>
            <person name="Wu L."/>
            <person name="Ma J."/>
        </authorList>
    </citation>
    <scope>NUCLEOTIDE SEQUENCE [LARGE SCALE GENOMIC DNA]</scope>
    <source>
        <strain evidence="2">CCM 8479</strain>
    </source>
</reference>
<dbReference type="Proteomes" id="UP001596156">
    <property type="component" value="Unassembled WGS sequence"/>
</dbReference>
<evidence type="ECO:0008006" key="3">
    <source>
        <dbReference type="Google" id="ProtNLM"/>
    </source>
</evidence>
<protein>
    <recommendedName>
        <fullName evidence="3">Lipoprotein</fullName>
    </recommendedName>
</protein>
<dbReference type="EMBL" id="JBHSKL010000046">
    <property type="protein sequence ID" value="MFC5228846.1"/>
    <property type="molecule type" value="Genomic_DNA"/>
</dbReference>
<comment type="caution">
    <text evidence="1">The sequence shown here is derived from an EMBL/GenBank/DDBJ whole genome shotgun (WGS) entry which is preliminary data.</text>
</comment>
<evidence type="ECO:0000313" key="1">
    <source>
        <dbReference type="EMBL" id="MFC5228846.1"/>
    </source>
</evidence>
<dbReference type="RefSeq" id="WP_344645809.1">
    <property type="nucleotide sequence ID" value="NZ_BAAASS010000020.1"/>
</dbReference>
<evidence type="ECO:0000313" key="2">
    <source>
        <dbReference type="Proteomes" id="UP001596156"/>
    </source>
</evidence>